<dbReference type="PANTHER" id="PTHR32347">
    <property type="entry name" value="EFFLUX SYSTEM COMPONENT YKNX-RELATED"/>
    <property type="match status" value="1"/>
</dbReference>
<evidence type="ECO:0000313" key="8">
    <source>
        <dbReference type="EMBL" id="OGD68346.1"/>
    </source>
</evidence>
<dbReference type="Gene3D" id="2.40.30.170">
    <property type="match status" value="1"/>
</dbReference>
<dbReference type="GO" id="GO:0030313">
    <property type="term" value="C:cell envelope"/>
    <property type="evidence" value="ECO:0007669"/>
    <property type="project" value="UniProtKB-SubCell"/>
</dbReference>
<dbReference type="InterPro" id="IPR050465">
    <property type="entry name" value="UPF0194_transport"/>
</dbReference>
<reference evidence="8 9" key="1">
    <citation type="journal article" date="2016" name="Nat. Commun.">
        <title>Thousands of microbial genomes shed light on interconnected biogeochemical processes in an aquifer system.</title>
        <authorList>
            <person name="Anantharaman K."/>
            <person name="Brown C.T."/>
            <person name="Hug L.A."/>
            <person name="Sharon I."/>
            <person name="Castelle C.J."/>
            <person name="Probst A.J."/>
            <person name="Thomas B.C."/>
            <person name="Singh A."/>
            <person name="Wilkins M.J."/>
            <person name="Karaoz U."/>
            <person name="Brodie E.L."/>
            <person name="Williams K.H."/>
            <person name="Hubbard S.S."/>
            <person name="Banfield J.F."/>
        </authorList>
    </citation>
    <scope>NUCLEOTIDE SEQUENCE [LARGE SCALE GENOMIC DNA]</scope>
</reference>
<feature type="coiled-coil region" evidence="4">
    <location>
        <begin position="128"/>
        <end position="155"/>
    </location>
</feature>
<evidence type="ECO:0000256" key="5">
    <source>
        <dbReference type="SAM" id="Phobius"/>
    </source>
</evidence>
<feature type="domain" description="CzcB-like barrel-sandwich hybrid" evidence="7">
    <location>
        <begin position="69"/>
        <end position="367"/>
    </location>
</feature>
<dbReference type="SUPFAM" id="SSF111369">
    <property type="entry name" value="HlyD-like secretion proteins"/>
    <property type="match status" value="2"/>
</dbReference>
<dbReference type="InterPro" id="IPR006143">
    <property type="entry name" value="RND_pump_MFP"/>
</dbReference>
<feature type="transmembrane region" description="Helical" evidence="5">
    <location>
        <begin position="12"/>
        <end position="30"/>
    </location>
</feature>
<dbReference type="Pfam" id="PF25973">
    <property type="entry name" value="BSH_CzcB"/>
    <property type="match status" value="1"/>
</dbReference>
<keyword evidence="3 4" id="KW-0175">Coiled coil</keyword>
<comment type="subcellular location">
    <subcellularLocation>
        <location evidence="1">Cell envelope</location>
    </subcellularLocation>
</comment>
<dbReference type="Pfam" id="PF25967">
    <property type="entry name" value="RND-MFP_C"/>
    <property type="match status" value="1"/>
</dbReference>
<dbReference type="InterPro" id="IPR058627">
    <property type="entry name" value="MdtA-like_C"/>
</dbReference>
<feature type="domain" description="Multidrug resistance protein MdtA-like C-terminal permuted SH3" evidence="6">
    <location>
        <begin position="460"/>
        <end position="513"/>
    </location>
</feature>
<proteinExistence type="inferred from homology"/>
<keyword evidence="5" id="KW-1133">Transmembrane helix</keyword>
<comment type="similarity">
    <text evidence="2">Belongs to the membrane fusion protein (MFP) (TC 8.A.1) family.</text>
</comment>
<dbReference type="EMBL" id="MEZZ01000035">
    <property type="protein sequence ID" value="OGD68346.1"/>
    <property type="molecule type" value="Genomic_DNA"/>
</dbReference>
<gene>
    <name evidence="8" type="ORF">A2811_00470</name>
</gene>
<dbReference type="GO" id="GO:0022857">
    <property type="term" value="F:transmembrane transporter activity"/>
    <property type="evidence" value="ECO:0007669"/>
    <property type="project" value="InterPro"/>
</dbReference>
<dbReference type="Gene3D" id="2.40.50.100">
    <property type="match status" value="2"/>
</dbReference>
<evidence type="ECO:0000256" key="2">
    <source>
        <dbReference type="ARBA" id="ARBA00009477"/>
    </source>
</evidence>
<evidence type="ECO:0000259" key="7">
    <source>
        <dbReference type="Pfam" id="PF25973"/>
    </source>
</evidence>
<dbReference type="NCBIfam" id="TIGR01730">
    <property type="entry name" value="RND_mfp"/>
    <property type="match status" value="1"/>
</dbReference>
<dbReference type="Gene3D" id="1.10.287.470">
    <property type="entry name" value="Helix hairpin bin"/>
    <property type="match status" value="1"/>
</dbReference>
<evidence type="ECO:0000256" key="4">
    <source>
        <dbReference type="SAM" id="Coils"/>
    </source>
</evidence>
<keyword evidence="5" id="KW-0812">Transmembrane</keyword>
<dbReference type="Proteomes" id="UP000186670">
    <property type="component" value="Unassembled WGS sequence"/>
</dbReference>
<evidence type="ECO:0000313" key="9">
    <source>
        <dbReference type="Proteomes" id="UP000186670"/>
    </source>
</evidence>
<name>A0A1F5EM83_9BACT</name>
<dbReference type="GO" id="GO:0016020">
    <property type="term" value="C:membrane"/>
    <property type="evidence" value="ECO:0007669"/>
    <property type="project" value="InterPro"/>
</dbReference>
<dbReference type="PANTHER" id="PTHR32347:SF14">
    <property type="entry name" value="EFFLUX SYSTEM COMPONENT YKNX-RELATED"/>
    <property type="match status" value="1"/>
</dbReference>
<comment type="caution">
    <text evidence="8">The sequence shown here is derived from an EMBL/GenBank/DDBJ whole genome shotgun (WGS) entry which is preliminary data.</text>
</comment>
<dbReference type="Gene3D" id="2.40.420.20">
    <property type="match status" value="1"/>
</dbReference>
<sequence length="514" mass="56884">MYNKFLTKKYIISAVVILIVAVSVGGFFLFRDNSGEYEYSIVEKGDLAQEVNVTGKVKPSSKVDLAFESSGRVVGVYTDVGKRVYVGQTLAVLNSSQYQAQHLQAQASLDAEKAKLDELQKGTRIEEVEIQKTKIVNAEEAIADAKSNLKNYIRDSYSRADDSIRSKVDQFFTNPRSFTPQLNFESNYKLEMETQRFFTESILVKWFESISVSDISDSEMDSQFNLAKDNLGKVSSFLDLTALTVNSLNTTSSLTQAQIDGYRSDINTARTNINTAINNLLTEREKLRTAESALILAKQELDLKLAGATNEQILAQEARVKSAEANVKNYSALIAKNVISSPINGVVTKKNIEVGEIVQSNVSVFSVISTSKYEIETNVPEADISKIKIGNKAKITLDAYEDDEIFYAHIISIEPAETIIEGVSAYKTVLQFDKEDEKIKSGMTANMDILTDSREGVLSIPFRALITEDGKFVEVLNEDGTIEKKTVETGMRSSDGRIEIVSGLKEGEKVVTSK</sequence>
<keyword evidence="5" id="KW-0472">Membrane</keyword>
<dbReference type="AlphaFoldDB" id="A0A1F5EM83"/>
<evidence type="ECO:0000256" key="3">
    <source>
        <dbReference type="ARBA" id="ARBA00023054"/>
    </source>
</evidence>
<organism evidence="8 9">
    <name type="scientific">Candidatus Campbellbacteria bacterium RIFCSPHIGHO2_01_FULL_34_10</name>
    <dbReference type="NCBI Taxonomy" id="1797577"/>
    <lineage>
        <taxon>Bacteria</taxon>
        <taxon>Candidatus Campbelliibacteriota</taxon>
    </lineage>
</organism>
<accession>A0A1F5EM83</accession>
<evidence type="ECO:0000259" key="6">
    <source>
        <dbReference type="Pfam" id="PF25967"/>
    </source>
</evidence>
<protein>
    <submittedName>
        <fullName evidence="8">Uncharacterized protein</fullName>
    </submittedName>
</protein>
<dbReference type="InterPro" id="IPR058647">
    <property type="entry name" value="BSH_CzcB-like"/>
</dbReference>
<evidence type="ECO:0000256" key="1">
    <source>
        <dbReference type="ARBA" id="ARBA00004196"/>
    </source>
</evidence>